<sequence length="113" mass="12934">MPNFDLARQPQYPIKTLDTDNVIPSDQIASLLSTYHQITLCVRSENGHPRRGGYYFCISEKSANTYDLETIEGVYVDTFSLDDLTTLINHASGKKFNQEMLDYCQNSINFRTD</sequence>
<evidence type="ECO:0000313" key="1">
    <source>
        <dbReference type="EMBL" id="MSS14892.1"/>
    </source>
</evidence>
<keyword evidence="2" id="KW-1185">Reference proteome</keyword>
<reference evidence="1 2" key="1">
    <citation type="submission" date="2019-08" db="EMBL/GenBank/DDBJ databases">
        <title>In-depth cultivation of the pig gut microbiome towards novel bacterial diversity and tailored functional studies.</title>
        <authorList>
            <person name="Wylensek D."/>
            <person name="Hitch T.C.A."/>
            <person name="Clavel T."/>
        </authorList>
    </citation>
    <scope>NUCLEOTIDE SEQUENCE [LARGE SCALE GENOMIC DNA]</scope>
    <source>
        <strain evidence="1 2">Oil+RF-744-WCA-WT-11</strain>
    </source>
</reference>
<comment type="caution">
    <text evidence="1">The sequence shown here is derived from an EMBL/GenBank/DDBJ whole genome shotgun (WGS) entry which is preliminary data.</text>
</comment>
<evidence type="ECO:0000313" key="2">
    <source>
        <dbReference type="Proteomes" id="UP000481852"/>
    </source>
</evidence>
<dbReference type="EMBL" id="VULZ01000007">
    <property type="protein sequence ID" value="MSS14892.1"/>
    <property type="molecule type" value="Genomic_DNA"/>
</dbReference>
<organism evidence="1 2">
    <name type="scientific">Porcincola intestinalis</name>
    <dbReference type="NCBI Taxonomy" id="2606632"/>
    <lineage>
        <taxon>Bacteria</taxon>
        <taxon>Bacillati</taxon>
        <taxon>Bacillota</taxon>
        <taxon>Clostridia</taxon>
        <taxon>Lachnospirales</taxon>
        <taxon>Lachnospiraceae</taxon>
        <taxon>Porcincola</taxon>
    </lineage>
</organism>
<proteinExistence type="predicted"/>
<dbReference type="Proteomes" id="UP000481852">
    <property type="component" value="Unassembled WGS sequence"/>
</dbReference>
<protein>
    <submittedName>
        <fullName evidence="1">Uncharacterized protein</fullName>
    </submittedName>
</protein>
<dbReference type="RefSeq" id="WP_154525196.1">
    <property type="nucleotide sequence ID" value="NZ_VULZ01000007.1"/>
</dbReference>
<dbReference type="AlphaFoldDB" id="A0A6L5X8V9"/>
<name>A0A6L5X8V9_9FIRM</name>
<accession>A0A6L5X8V9</accession>
<gene>
    <name evidence="1" type="ORF">FYJ35_07515</name>
</gene>